<proteinExistence type="inferred from homology"/>
<keyword evidence="10" id="KW-1185">Reference proteome</keyword>
<sequence>MGVIVLKKKYTIDKYISVVMITLGIIICTLASSNQKSKAACRDCDPNSPVDGEQAEDPAYFFWWIIGIALLTFALLLSARMGIYQETLYKTHGKHPDEALYYTHLYSLPGFILYSTSIWEHVSIANNSELYKVPVLEIIVPLLWVFLLLNVLTQYLCISSVYILTTECASLTVTLVITLRKFMSLIISIVYFQNPFTVYHWFGTLLVFLGTLIFTEVISTSKNQALLLINKPRK</sequence>
<evidence type="ECO:0000313" key="9">
    <source>
        <dbReference type="EMBL" id="KAL3290019.1"/>
    </source>
</evidence>
<evidence type="ECO:0000256" key="3">
    <source>
        <dbReference type="ARBA" id="ARBA00022448"/>
    </source>
</evidence>
<dbReference type="AlphaFoldDB" id="A0ABD2PGW8"/>
<keyword evidence="3" id="KW-0813">Transport</keyword>
<dbReference type="EMBL" id="JABFTP020000186">
    <property type="protein sequence ID" value="KAL3290019.1"/>
    <property type="molecule type" value="Genomic_DNA"/>
</dbReference>
<evidence type="ECO:0000256" key="8">
    <source>
        <dbReference type="SAM" id="Phobius"/>
    </source>
</evidence>
<evidence type="ECO:0000256" key="7">
    <source>
        <dbReference type="ARBA" id="ARBA00023136"/>
    </source>
</evidence>
<dbReference type="Pfam" id="PF08449">
    <property type="entry name" value="UAA"/>
    <property type="match status" value="1"/>
</dbReference>
<protein>
    <recommendedName>
        <fullName evidence="11">UDP-xylose and UDP-N-acetylglucosamine transporter</fullName>
    </recommendedName>
</protein>
<dbReference type="GO" id="GO:0012505">
    <property type="term" value="C:endomembrane system"/>
    <property type="evidence" value="ECO:0007669"/>
    <property type="project" value="UniProtKB-SubCell"/>
</dbReference>
<feature type="transmembrane region" description="Helical" evidence="8">
    <location>
        <begin position="171"/>
        <end position="192"/>
    </location>
</feature>
<comment type="caution">
    <text evidence="9">The sequence shown here is derived from an EMBL/GenBank/DDBJ whole genome shotgun (WGS) entry which is preliminary data.</text>
</comment>
<comment type="subcellular location">
    <subcellularLocation>
        <location evidence="1">Endomembrane system</location>
        <topology evidence="1">Multi-pass membrane protein</topology>
    </subcellularLocation>
</comment>
<dbReference type="PANTHER" id="PTHR10778:SF4">
    <property type="entry name" value="NUCLEOTIDE SUGAR TRANSPORTER SLC35B4"/>
    <property type="match status" value="1"/>
</dbReference>
<feature type="transmembrane region" description="Helical" evidence="8">
    <location>
        <begin position="99"/>
        <end position="119"/>
    </location>
</feature>
<evidence type="ECO:0000256" key="5">
    <source>
        <dbReference type="ARBA" id="ARBA00022692"/>
    </source>
</evidence>
<dbReference type="Proteomes" id="UP001516400">
    <property type="component" value="Unassembled WGS sequence"/>
</dbReference>
<keyword evidence="7 8" id="KW-0472">Membrane</keyword>
<keyword evidence="6 8" id="KW-1133">Transmembrane helix</keyword>
<feature type="transmembrane region" description="Helical" evidence="8">
    <location>
        <begin position="198"/>
        <end position="218"/>
    </location>
</feature>
<keyword evidence="5 8" id="KW-0812">Transmembrane</keyword>
<reference evidence="9 10" key="1">
    <citation type="journal article" date="2021" name="BMC Biol.">
        <title>Horizontally acquired antibacterial genes associated with adaptive radiation of ladybird beetles.</title>
        <authorList>
            <person name="Li H.S."/>
            <person name="Tang X.F."/>
            <person name="Huang Y.H."/>
            <person name="Xu Z.Y."/>
            <person name="Chen M.L."/>
            <person name="Du X.Y."/>
            <person name="Qiu B.Y."/>
            <person name="Chen P.T."/>
            <person name="Zhang W."/>
            <person name="Slipinski A."/>
            <person name="Escalona H.E."/>
            <person name="Waterhouse R.M."/>
            <person name="Zwick A."/>
            <person name="Pang H."/>
        </authorList>
    </citation>
    <scope>NUCLEOTIDE SEQUENCE [LARGE SCALE GENOMIC DNA]</scope>
    <source>
        <strain evidence="9">SYSU2018</strain>
    </source>
</reference>
<evidence type="ECO:0000256" key="6">
    <source>
        <dbReference type="ARBA" id="ARBA00022989"/>
    </source>
</evidence>
<feature type="transmembrane region" description="Helical" evidence="8">
    <location>
        <begin position="139"/>
        <end position="164"/>
    </location>
</feature>
<comment type="similarity">
    <text evidence="2">Belongs to the nucleotide-sugar transporter family. SLC35B subfamily.</text>
</comment>
<evidence type="ECO:0000313" key="10">
    <source>
        <dbReference type="Proteomes" id="UP001516400"/>
    </source>
</evidence>
<evidence type="ECO:0008006" key="11">
    <source>
        <dbReference type="Google" id="ProtNLM"/>
    </source>
</evidence>
<feature type="transmembrane region" description="Helical" evidence="8">
    <location>
        <begin position="61"/>
        <end position="79"/>
    </location>
</feature>
<organism evidence="9 10">
    <name type="scientific">Cryptolaemus montrouzieri</name>
    <dbReference type="NCBI Taxonomy" id="559131"/>
    <lineage>
        <taxon>Eukaryota</taxon>
        <taxon>Metazoa</taxon>
        <taxon>Ecdysozoa</taxon>
        <taxon>Arthropoda</taxon>
        <taxon>Hexapoda</taxon>
        <taxon>Insecta</taxon>
        <taxon>Pterygota</taxon>
        <taxon>Neoptera</taxon>
        <taxon>Endopterygota</taxon>
        <taxon>Coleoptera</taxon>
        <taxon>Polyphaga</taxon>
        <taxon>Cucujiformia</taxon>
        <taxon>Coccinelloidea</taxon>
        <taxon>Coccinellidae</taxon>
        <taxon>Scymninae</taxon>
        <taxon>Scymnini</taxon>
        <taxon>Cryptolaemus</taxon>
    </lineage>
</organism>
<gene>
    <name evidence="9" type="ORF">HHI36_023391</name>
</gene>
<keyword evidence="4" id="KW-0762">Sugar transport</keyword>
<evidence type="ECO:0000256" key="4">
    <source>
        <dbReference type="ARBA" id="ARBA00022597"/>
    </source>
</evidence>
<dbReference type="PANTHER" id="PTHR10778">
    <property type="entry name" value="SOLUTE CARRIER FAMILY 35 MEMBER B"/>
    <property type="match status" value="1"/>
</dbReference>
<evidence type="ECO:0000256" key="1">
    <source>
        <dbReference type="ARBA" id="ARBA00004127"/>
    </source>
</evidence>
<dbReference type="InterPro" id="IPR013657">
    <property type="entry name" value="SCL35B1-4/HUT1"/>
</dbReference>
<feature type="transmembrane region" description="Helical" evidence="8">
    <location>
        <begin position="12"/>
        <end position="32"/>
    </location>
</feature>
<name>A0ABD2PGW8_9CUCU</name>
<accession>A0ABD2PGW8</accession>
<evidence type="ECO:0000256" key="2">
    <source>
        <dbReference type="ARBA" id="ARBA00010694"/>
    </source>
</evidence>